<keyword evidence="1" id="KW-0175">Coiled coil</keyword>
<keyword evidence="3" id="KW-1185">Reference proteome</keyword>
<dbReference type="EMBL" id="UXEP01000001">
    <property type="protein sequence ID" value="VDC41586.1"/>
    <property type="molecule type" value="Genomic_DNA"/>
</dbReference>
<evidence type="ECO:0000313" key="3">
    <source>
        <dbReference type="Proteomes" id="UP000280759"/>
    </source>
</evidence>
<gene>
    <name evidence="2" type="ORF">FMV2238Y02_00740</name>
</gene>
<evidence type="ECO:0000313" key="2">
    <source>
        <dbReference type="EMBL" id="VDC41586.1"/>
    </source>
</evidence>
<accession>A0A3P5XMS3</accession>
<dbReference type="AlphaFoldDB" id="A0A3P5XMS3"/>
<sequence precursor="true">MMEFAIKNNIKENKVKKKLVLTAALFAVGVATNVKAEVYGNQRIWGFRTDWEQGRDFAARPIKKGDNEIKVKTAPEAVLAVYEWKNNQWEVMKDEVRNGGTYNHETYRTEGGSTEQIPRRVFSGGDGLITFPLKKNAQLGDKYKLILTVGGFYLAGGEWTVGESIPRDEEEKDEAEIQKFIDELERKEKEADAQKNALELFEQQQQEEANKTWYQRIGDGMQDQWWNFKGWLRG</sequence>
<dbReference type="Proteomes" id="UP000280759">
    <property type="component" value="Unassembled WGS sequence"/>
</dbReference>
<organism evidence="2 3">
    <name type="scientific">Streptococcus canis</name>
    <dbReference type="NCBI Taxonomy" id="1329"/>
    <lineage>
        <taxon>Bacteria</taxon>
        <taxon>Bacillati</taxon>
        <taxon>Bacillota</taxon>
        <taxon>Bacilli</taxon>
        <taxon>Lactobacillales</taxon>
        <taxon>Streptococcaceae</taxon>
        <taxon>Streptococcus</taxon>
    </lineage>
</organism>
<name>A0A3P5XMS3_STRCB</name>
<protein>
    <recommendedName>
        <fullName evidence="4">Secreted phage protein</fullName>
    </recommendedName>
</protein>
<evidence type="ECO:0000256" key="1">
    <source>
        <dbReference type="SAM" id="Coils"/>
    </source>
</evidence>
<evidence type="ECO:0008006" key="4">
    <source>
        <dbReference type="Google" id="ProtNLM"/>
    </source>
</evidence>
<feature type="coiled-coil region" evidence="1">
    <location>
        <begin position="167"/>
        <end position="211"/>
    </location>
</feature>
<reference evidence="2 3" key="1">
    <citation type="submission" date="2018-10" db="EMBL/GenBank/DDBJ databases">
        <authorList>
            <consortium name="Molecular Microbiology and Infection Unit (UMMI)"/>
            <person name="Machado M."/>
        </authorList>
    </citation>
    <scope>NUCLEOTIDE SEQUENCE [LARGE SCALE GENOMIC DNA]</scope>
    <source>
        <strain evidence="2">FMV2238.02</strain>
    </source>
</reference>
<proteinExistence type="predicted"/>